<comment type="similarity">
    <text evidence="2">Belongs to the steroid 5-alpha reductase family.</text>
</comment>
<keyword evidence="5 9" id="KW-1133">Transmembrane helix</keyword>
<dbReference type="PANTHER" id="PTHR10556:SF28">
    <property type="entry name" value="VERY-LONG-CHAIN ENOYL-COA REDUCTASE"/>
    <property type="match status" value="1"/>
</dbReference>
<proteinExistence type="inferred from homology"/>
<sequence length="352" mass="39844">MNPQAINVKAQPWKAFLSVSQDTPVEHVFDTTQALDGPIRLRIEADDKGGLGKHLSRLPCELPCAPTSARELYHQVSAASGLPIHRLRISSRPDGTGAITLAQDSLDLSDTRELFVKDLGKPFRHPTTARHALNNAIETGPQVSWRDVYIIEYLGALVAHPVIYVARLSHPTSVQTLLLALIIIHFIKRELETVFVHRFSNATMPLRNIFKNSFHYWILSGVMLAWVFYAPVDPAKSHLRGSDFLGLLIFSVGEIGNLYIHLILRGLRSQGTVERKIPHGIGFDWVTCPNYLYETIAWLGILIISRSWAVLLFMTVAVAQMWAWAWKKELRYRREFPNSYKFKKFVVLPGVC</sequence>
<dbReference type="EMBL" id="QZAN01000115">
    <property type="protein sequence ID" value="THW57565.1"/>
    <property type="molecule type" value="Genomic_DNA"/>
</dbReference>
<feature type="domain" description="3-oxo-5-alpha-steroid 4-dehydrogenase C-terminal" evidence="10">
    <location>
        <begin position="203"/>
        <end position="350"/>
    </location>
</feature>
<feature type="transmembrane region" description="Helical" evidence="9">
    <location>
        <begin position="214"/>
        <end position="232"/>
    </location>
</feature>
<dbReference type="Pfam" id="PF02544">
    <property type="entry name" value="Steroid_dh"/>
    <property type="match status" value="1"/>
</dbReference>
<dbReference type="PANTHER" id="PTHR10556">
    <property type="entry name" value="3-OXO-5-ALPHA-STEROID 4-DEHYDROGENASE"/>
    <property type="match status" value="1"/>
</dbReference>
<reference evidence="11 12" key="1">
    <citation type="submission" date="2018-10" db="EMBL/GenBank/DDBJ databases">
        <title>Fifty Aureobasidium pullulans genomes reveal a recombining polyextremotolerant generalist.</title>
        <authorList>
            <person name="Gostincar C."/>
            <person name="Turk M."/>
            <person name="Zajc J."/>
            <person name="Gunde-Cimerman N."/>
        </authorList>
    </citation>
    <scope>NUCLEOTIDE SEQUENCE [LARGE SCALE GENOMIC DNA]</scope>
    <source>
        <strain evidence="11 12">EXF-10751</strain>
    </source>
</reference>
<name>A0A4S8Z2N7_AURPU</name>
<feature type="transmembrane region" description="Helical" evidence="9">
    <location>
        <begin position="244"/>
        <end position="264"/>
    </location>
</feature>
<evidence type="ECO:0000256" key="4">
    <source>
        <dbReference type="ARBA" id="ARBA00022692"/>
    </source>
</evidence>
<evidence type="ECO:0000256" key="7">
    <source>
        <dbReference type="ARBA" id="ARBA00023098"/>
    </source>
</evidence>
<dbReference type="Proteomes" id="UP000310421">
    <property type="component" value="Unassembled WGS sequence"/>
</dbReference>
<dbReference type="Gene3D" id="1.20.120.1630">
    <property type="match status" value="1"/>
</dbReference>
<keyword evidence="6" id="KW-0560">Oxidoreductase</keyword>
<comment type="caution">
    <text evidence="11">The sequence shown here is derived from an EMBL/GenBank/DDBJ whole genome shotgun (WGS) entry which is preliminary data.</text>
</comment>
<dbReference type="PROSITE" id="PS50244">
    <property type="entry name" value="S5A_REDUCTASE"/>
    <property type="match status" value="1"/>
</dbReference>
<organism evidence="11 12">
    <name type="scientific">Aureobasidium pullulans</name>
    <name type="common">Black yeast</name>
    <name type="synonym">Pullularia pullulans</name>
    <dbReference type="NCBI Taxonomy" id="5580"/>
    <lineage>
        <taxon>Eukaryota</taxon>
        <taxon>Fungi</taxon>
        <taxon>Dikarya</taxon>
        <taxon>Ascomycota</taxon>
        <taxon>Pezizomycotina</taxon>
        <taxon>Dothideomycetes</taxon>
        <taxon>Dothideomycetidae</taxon>
        <taxon>Dothideales</taxon>
        <taxon>Saccotheciaceae</taxon>
        <taxon>Aureobasidium</taxon>
    </lineage>
</organism>
<evidence type="ECO:0000256" key="1">
    <source>
        <dbReference type="ARBA" id="ARBA00004141"/>
    </source>
</evidence>
<dbReference type="GO" id="GO:0016020">
    <property type="term" value="C:membrane"/>
    <property type="evidence" value="ECO:0007669"/>
    <property type="project" value="UniProtKB-SubCell"/>
</dbReference>
<comment type="subcellular location">
    <subcellularLocation>
        <location evidence="1">Membrane</location>
        <topology evidence="1">Multi-pass membrane protein</topology>
    </subcellularLocation>
</comment>
<dbReference type="InterPro" id="IPR039357">
    <property type="entry name" value="SRD5A/TECR"/>
</dbReference>
<dbReference type="GO" id="GO:0016627">
    <property type="term" value="F:oxidoreductase activity, acting on the CH-CH group of donors"/>
    <property type="evidence" value="ECO:0007669"/>
    <property type="project" value="InterPro"/>
</dbReference>
<evidence type="ECO:0000256" key="5">
    <source>
        <dbReference type="ARBA" id="ARBA00022989"/>
    </source>
</evidence>
<keyword evidence="8 9" id="KW-0472">Membrane</keyword>
<gene>
    <name evidence="11" type="ORF">D6D20_07886</name>
</gene>
<dbReference type="GO" id="GO:0042761">
    <property type="term" value="P:very long-chain fatty acid biosynthetic process"/>
    <property type="evidence" value="ECO:0007669"/>
    <property type="project" value="TreeGrafter"/>
</dbReference>
<evidence type="ECO:0000256" key="3">
    <source>
        <dbReference type="ARBA" id="ARBA00022516"/>
    </source>
</evidence>
<feature type="transmembrane region" description="Helical" evidence="9">
    <location>
        <begin position="296"/>
        <end position="324"/>
    </location>
</feature>
<keyword evidence="4 9" id="KW-0812">Transmembrane</keyword>
<evidence type="ECO:0000256" key="8">
    <source>
        <dbReference type="ARBA" id="ARBA00023136"/>
    </source>
</evidence>
<evidence type="ECO:0000259" key="10">
    <source>
        <dbReference type="Pfam" id="PF02544"/>
    </source>
</evidence>
<evidence type="ECO:0000256" key="2">
    <source>
        <dbReference type="ARBA" id="ARBA00007742"/>
    </source>
</evidence>
<dbReference type="AlphaFoldDB" id="A0A4S8Z2N7"/>
<protein>
    <submittedName>
        <fullName evidence="11">Steroid alpha reductase family protein</fullName>
    </submittedName>
</protein>
<keyword evidence="7" id="KW-0443">Lipid metabolism</keyword>
<evidence type="ECO:0000313" key="11">
    <source>
        <dbReference type="EMBL" id="THW57565.1"/>
    </source>
</evidence>
<dbReference type="InterPro" id="IPR001104">
    <property type="entry name" value="3-oxo-5_a-steroid_4-DH_C"/>
</dbReference>
<evidence type="ECO:0000313" key="12">
    <source>
        <dbReference type="Proteomes" id="UP000310421"/>
    </source>
</evidence>
<evidence type="ECO:0000256" key="9">
    <source>
        <dbReference type="SAM" id="Phobius"/>
    </source>
</evidence>
<evidence type="ECO:0000256" key="6">
    <source>
        <dbReference type="ARBA" id="ARBA00023002"/>
    </source>
</evidence>
<accession>A0A4S8Z2N7</accession>
<keyword evidence="3" id="KW-0444">Lipid biosynthesis</keyword>